<evidence type="ECO:0000313" key="2">
    <source>
        <dbReference type="Proteomes" id="UP000253950"/>
    </source>
</evidence>
<gene>
    <name evidence="1" type="ORF">DPV84_06470</name>
</gene>
<proteinExistence type="predicted"/>
<name>A0ABX9HQI6_9PAST</name>
<accession>A0ABX9HQI6</accession>
<dbReference type="Proteomes" id="UP000253950">
    <property type="component" value="Unassembled WGS sequence"/>
</dbReference>
<evidence type="ECO:0000313" key="1">
    <source>
        <dbReference type="EMBL" id="RDF10977.1"/>
    </source>
</evidence>
<comment type="caution">
    <text evidence="1">The sequence shown here is derived from an EMBL/GenBank/DDBJ whole genome shotgun (WGS) entry which is preliminary data.</text>
</comment>
<reference evidence="1 2" key="1">
    <citation type="submission" date="2018-05" db="EMBL/GenBank/DDBJ databases">
        <title>Draft Genome Sequences for a Diverse set of 7 Haemophilus Species.</title>
        <authorList>
            <person name="Nichols M."/>
            <person name="Topaz N."/>
            <person name="Wang X."/>
            <person name="Wang X."/>
            <person name="Boxrud D."/>
        </authorList>
    </citation>
    <scope>NUCLEOTIDE SEQUENCE [LARGE SCALE GENOMIC DNA]</scope>
    <source>
        <strain evidence="1 2">C2015005473</strain>
    </source>
</reference>
<dbReference type="RefSeq" id="WP_111389788.1">
    <property type="nucleotide sequence ID" value="NZ_QEQG01000006.1"/>
</dbReference>
<sequence>METEKKLEKANATLWQAYTLLHFISEANSDNDDFIDLVAAIEGVKALMFDGLEQMTEVI</sequence>
<dbReference type="EMBL" id="QEQG01000006">
    <property type="protein sequence ID" value="RDF10977.1"/>
    <property type="molecule type" value="Genomic_DNA"/>
</dbReference>
<keyword evidence="2" id="KW-1185">Reference proteome</keyword>
<organism evidence="1 2">
    <name type="scientific">Haemophilus sputorum</name>
    <dbReference type="NCBI Taxonomy" id="1078480"/>
    <lineage>
        <taxon>Bacteria</taxon>
        <taxon>Pseudomonadati</taxon>
        <taxon>Pseudomonadota</taxon>
        <taxon>Gammaproteobacteria</taxon>
        <taxon>Pasteurellales</taxon>
        <taxon>Pasteurellaceae</taxon>
        <taxon>Haemophilus</taxon>
    </lineage>
</organism>
<protein>
    <submittedName>
        <fullName evidence="1">Uncharacterized protein</fullName>
    </submittedName>
</protein>